<evidence type="ECO:0000256" key="1">
    <source>
        <dbReference type="SAM" id="MobiDB-lite"/>
    </source>
</evidence>
<feature type="region of interest" description="Disordered" evidence="1">
    <location>
        <begin position="401"/>
        <end position="421"/>
    </location>
</feature>
<protein>
    <submittedName>
        <fullName evidence="2">Uncharacterized protein</fullName>
    </submittedName>
</protein>
<accession>A0A5B0PJ87</accession>
<evidence type="ECO:0000313" key="2">
    <source>
        <dbReference type="EMBL" id="KAA1100862.1"/>
    </source>
</evidence>
<name>A0A5B0PJ87_PUCGR</name>
<feature type="compositionally biased region" description="Low complexity" evidence="1">
    <location>
        <begin position="128"/>
        <end position="139"/>
    </location>
</feature>
<dbReference type="AlphaFoldDB" id="A0A5B0PJ87"/>
<reference evidence="2 3" key="1">
    <citation type="submission" date="2019-05" db="EMBL/GenBank/DDBJ databases">
        <title>Emergence of the Ug99 lineage of the wheat stem rust pathogen through somatic hybridization.</title>
        <authorList>
            <person name="Li F."/>
            <person name="Upadhyaya N.M."/>
            <person name="Sperschneider J."/>
            <person name="Matny O."/>
            <person name="Nguyen-Phuc H."/>
            <person name="Mago R."/>
            <person name="Raley C."/>
            <person name="Miller M.E."/>
            <person name="Silverstein K.A.T."/>
            <person name="Henningsen E."/>
            <person name="Hirsch C.D."/>
            <person name="Visser B."/>
            <person name="Pretorius Z.A."/>
            <person name="Steffenson B.J."/>
            <person name="Schwessinger B."/>
            <person name="Dodds P.N."/>
            <person name="Figueroa M."/>
        </authorList>
    </citation>
    <scope>NUCLEOTIDE SEQUENCE [LARGE SCALE GENOMIC DNA]</scope>
    <source>
        <strain evidence="2 3">Ug99</strain>
    </source>
</reference>
<evidence type="ECO:0000313" key="3">
    <source>
        <dbReference type="Proteomes" id="UP000325313"/>
    </source>
</evidence>
<gene>
    <name evidence="2" type="ORF">PGTUg99_031294</name>
</gene>
<dbReference type="Proteomes" id="UP000325313">
    <property type="component" value="Unassembled WGS sequence"/>
</dbReference>
<proteinExistence type="predicted"/>
<sequence>MSDNAGSMDLSDSSLGEDDNISSSDVDAEVLESQLDRKKTRRRVKKKLTKEQKVISKIAESRPLPHPTGALSTSVTQFAKFMMGLESSSSPLPAPPTAQEISMWNNHIKNRRAHVSSRLPPTVNPNESSAPSPAAQAVSTGRALPLDDSNTSTFNPAVQGDILPSTNPTTKDNTRANYNFLRNETLNSIRQQGLQLTKYTPAPEISAHARHQPISSQTKQICDKEFQLKGFSRITFEWDARSLTSSPWNQATASILIDKWSGWYETQGKNRDDLKENIEGILERWLTGTMRRNYRKQLTSRANAPPAVSSKHKRDRKKIAEHRYHAAKSVFPQNKRFTILFNDVACVSDYEDNADPALPRNRIIPRWRSEILTKVSHQLDIAAIQLQKPGRSRANLADLLRRGDSKNEPIDSETPMEPPRKFPIDSYDSAYLSELTALERSHIKPKEEINFLVFLESLYKLTVRGYMNTDQENVTNSENLAR</sequence>
<organism evidence="2 3">
    <name type="scientific">Puccinia graminis f. sp. tritici</name>
    <dbReference type="NCBI Taxonomy" id="56615"/>
    <lineage>
        <taxon>Eukaryota</taxon>
        <taxon>Fungi</taxon>
        <taxon>Dikarya</taxon>
        <taxon>Basidiomycota</taxon>
        <taxon>Pucciniomycotina</taxon>
        <taxon>Pucciniomycetes</taxon>
        <taxon>Pucciniales</taxon>
        <taxon>Pucciniaceae</taxon>
        <taxon>Puccinia</taxon>
    </lineage>
</organism>
<dbReference type="EMBL" id="VDEP01000339">
    <property type="protein sequence ID" value="KAA1100862.1"/>
    <property type="molecule type" value="Genomic_DNA"/>
</dbReference>
<feature type="compositionally biased region" description="Polar residues" evidence="1">
    <location>
        <begin position="1"/>
        <end position="14"/>
    </location>
</feature>
<feature type="region of interest" description="Disordered" evidence="1">
    <location>
        <begin position="1"/>
        <end position="53"/>
    </location>
</feature>
<feature type="compositionally biased region" description="Basic residues" evidence="1">
    <location>
        <begin position="38"/>
        <end position="48"/>
    </location>
</feature>
<feature type="region of interest" description="Disordered" evidence="1">
    <location>
        <begin position="117"/>
        <end position="173"/>
    </location>
</feature>
<feature type="compositionally biased region" description="Polar residues" evidence="1">
    <location>
        <begin position="164"/>
        <end position="173"/>
    </location>
</feature>
<feature type="compositionally biased region" description="Acidic residues" evidence="1">
    <location>
        <begin position="15"/>
        <end position="30"/>
    </location>
</feature>
<comment type="caution">
    <text evidence="2">The sequence shown here is derived from an EMBL/GenBank/DDBJ whole genome shotgun (WGS) entry which is preliminary data.</text>
</comment>